<evidence type="ECO:0008006" key="4">
    <source>
        <dbReference type="Google" id="ProtNLM"/>
    </source>
</evidence>
<protein>
    <recommendedName>
        <fullName evidence="4">Sulfotransferase</fullName>
    </recommendedName>
</protein>
<dbReference type="InterPro" id="IPR027417">
    <property type="entry name" value="P-loop_NTPase"/>
</dbReference>
<dbReference type="EMBL" id="BPEU01000001">
    <property type="protein sequence ID" value="GIU34192.1"/>
    <property type="molecule type" value="Genomic_DNA"/>
</dbReference>
<dbReference type="InterPro" id="IPR011990">
    <property type="entry name" value="TPR-like_helical_dom_sf"/>
</dbReference>
<dbReference type="Gene3D" id="3.40.50.300">
    <property type="entry name" value="P-loop containing nucleotide triphosphate hydrolases"/>
    <property type="match status" value="1"/>
</dbReference>
<evidence type="ECO:0000313" key="2">
    <source>
        <dbReference type="EMBL" id="GIU34192.1"/>
    </source>
</evidence>
<dbReference type="Pfam" id="PF13469">
    <property type="entry name" value="Sulfotransfer_3"/>
    <property type="match status" value="1"/>
</dbReference>
<evidence type="ECO:0000313" key="3">
    <source>
        <dbReference type="Proteomes" id="UP000773469"/>
    </source>
</evidence>
<comment type="caution">
    <text evidence="2">The sequence shown here is derived from an EMBL/GenBank/DDBJ whole genome shotgun (WGS) entry which is preliminary data.</text>
</comment>
<gene>
    <name evidence="2" type="ORF">TUM3794_00130</name>
</gene>
<evidence type="ECO:0000256" key="1">
    <source>
        <dbReference type="ARBA" id="ARBA00022679"/>
    </source>
</evidence>
<dbReference type="SUPFAM" id="SSF48452">
    <property type="entry name" value="TPR-like"/>
    <property type="match status" value="1"/>
</dbReference>
<keyword evidence="3" id="KW-1185">Reference proteome</keyword>
<dbReference type="PANTHER" id="PTHR12788:SF10">
    <property type="entry name" value="PROTEIN-TYROSINE SULFOTRANSFERASE"/>
    <property type="match status" value="1"/>
</dbReference>
<reference evidence="2 3" key="1">
    <citation type="submission" date="2021-05" db="EMBL/GenBank/DDBJ databases">
        <title>Molecular characterization for Shewanella algae harboring chromosomal blaOXA-55-like strains isolated from clinical and environment sample.</title>
        <authorList>
            <person name="Ohama Y."/>
            <person name="Aoki K."/>
            <person name="Harada S."/>
            <person name="Moriya K."/>
            <person name="Ishii Y."/>
            <person name="Tateda K."/>
        </authorList>
    </citation>
    <scope>NUCLEOTIDE SEQUENCE [LARGE SCALE GENOMIC DNA]</scope>
    <source>
        <strain evidence="2 3">MBTL60-118</strain>
    </source>
</reference>
<name>A0ABQ4NTN6_SHECO</name>
<keyword evidence="1" id="KW-0808">Transferase</keyword>
<dbReference type="InterPro" id="IPR026634">
    <property type="entry name" value="TPST-like"/>
</dbReference>
<sequence>MGVSSLSQAEQYLVKGEYRLAEQTFTELTHNRPSSKETGYAFMGLGQLALMAKKGDAAVEHLSHACEFLSGEIKPLCLLADAFNMVNAHEDALTVLNYANQVVPESATLRYQLAQQQILMGESEQAKAHLKLAIEQLSQRYLDATDLFSIEALSLFANCLLSFSCLQKVQFDRQQVAPLTCQSANAHFDSQIQTQTYALLELCDKNYRQHSSVDGIKVRLHYALANQFHRQTHYAQALTHYRQANRSQFEQCKVTTSELTAYFDLIKAFAGPDALAIQSDQTFDVTPIFILGLPNSGASRLEQMLCAHPQVDSAGECSYLADDVLTTAYKLTAKHYPRSLSDLSTEQLNHLAEHYLNRLKQFVNPEFDANALSHSNQRFHPEVTHIIDRLPANFQSIGLIYKLFPHAKVINVRREANAVKWAVYQRCFAGNQPYFCSLTEFEHYQHAYNSLMAHWDKTLPGVVFDLDGERLISKAEKQLSTLLCFCQLPEDESVITHSAVQSQGIAGDQGWQHYQKLISGQM</sequence>
<dbReference type="Gene3D" id="1.25.40.10">
    <property type="entry name" value="Tetratricopeptide repeat domain"/>
    <property type="match status" value="1"/>
</dbReference>
<dbReference type="Proteomes" id="UP000773469">
    <property type="component" value="Unassembled WGS sequence"/>
</dbReference>
<organism evidence="2 3">
    <name type="scientific">Shewanella colwelliana</name>
    <name type="common">Alteromonas colwelliana</name>
    <dbReference type="NCBI Taxonomy" id="23"/>
    <lineage>
        <taxon>Bacteria</taxon>
        <taxon>Pseudomonadati</taxon>
        <taxon>Pseudomonadota</taxon>
        <taxon>Gammaproteobacteria</taxon>
        <taxon>Alteromonadales</taxon>
        <taxon>Shewanellaceae</taxon>
        <taxon>Shewanella</taxon>
    </lineage>
</organism>
<accession>A0ABQ4NTN6</accession>
<dbReference type="SUPFAM" id="SSF52540">
    <property type="entry name" value="P-loop containing nucleoside triphosphate hydrolases"/>
    <property type="match status" value="1"/>
</dbReference>
<dbReference type="PANTHER" id="PTHR12788">
    <property type="entry name" value="PROTEIN-TYROSINE SULFOTRANSFERASE 2"/>
    <property type="match status" value="1"/>
</dbReference>
<proteinExistence type="predicted"/>